<organism evidence="1 2">
    <name type="scientific">Maribrevibacterium harenarium</name>
    <dbReference type="NCBI Taxonomy" id="2589817"/>
    <lineage>
        <taxon>Bacteria</taxon>
        <taxon>Pseudomonadati</taxon>
        <taxon>Pseudomonadota</taxon>
        <taxon>Gammaproteobacteria</taxon>
        <taxon>Oceanospirillales</taxon>
        <taxon>Oceanospirillaceae</taxon>
        <taxon>Maribrevibacterium</taxon>
    </lineage>
</organism>
<sequence>MQHETKSTVVMLGQQSCLAISRLAQLTNKYQLRLYQNDVPSHTLAFPFDCILHVEVGSIVVAVADDEQLVRTDQGLVVGFNNCMKITTVTPNSRVSVLVLENSQAINNTRLLSSTSAQSITSKSGVQRRLWEIENVVKMEWWYLPGGYQEPRHYFRKGQIYLFSHGSEHILLNDEPLSESGVLLPAKTKLTLRNRSPHTTQLISVTFPLAPRDRAFVLSSNK</sequence>
<proteinExistence type="predicted"/>
<evidence type="ECO:0000313" key="2">
    <source>
        <dbReference type="Proteomes" id="UP000315901"/>
    </source>
</evidence>
<evidence type="ECO:0000313" key="1">
    <source>
        <dbReference type="EMBL" id="TPE48721.1"/>
    </source>
</evidence>
<protein>
    <submittedName>
        <fullName evidence="1">Uncharacterized protein</fullName>
    </submittedName>
</protein>
<dbReference type="AlphaFoldDB" id="A0A501WNX5"/>
<accession>A0A501WNX5</accession>
<keyword evidence="2" id="KW-1185">Reference proteome</keyword>
<reference evidence="1 2" key="1">
    <citation type="submission" date="2019-06" db="EMBL/GenBank/DDBJ databases">
        <title>A novel bacterium of genus Marinomonas, isolated from coastal sand.</title>
        <authorList>
            <person name="Huang H."/>
            <person name="Mo K."/>
            <person name="Hu Y."/>
        </authorList>
    </citation>
    <scope>NUCLEOTIDE SEQUENCE [LARGE SCALE GENOMIC DNA]</scope>
    <source>
        <strain evidence="1 2">HB171799</strain>
    </source>
</reference>
<gene>
    <name evidence="1" type="ORF">FJM67_12855</name>
</gene>
<dbReference type="Proteomes" id="UP000315901">
    <property type="component" value="Unassembled WGS sequence"/>
</dbReference>
<comment type="caution">
    <text evidence="1">The sequence shown here is derived from an EMBL/GenBank/DDBJ whole genome shotgun (WGS) entry which is preliminary data.</text>
</comment>
<dbReference type="RefSeq" id="WP_140589893.1">
    <property type="nucleotide sequence ID" value="NZ_VFRR01000029.1"/>
</dbReference>
<name>A0A501WNX5_9GAMM</name>
<dbReference type="EMBL" id="VFRR01000029">
    <property type="protein sequence ID" value="TPE48721.1"/>
    <property type="molecule type" value="Genomic_DNA"/>
</dbReference>